<organism evidence="1 2">
    <name type="scientific">Dellaglioa algida</name>
    <dbReference type="NCBI Taxonomy" id="105612"/>
    <lineage>
        <taxon>Bacteria</taxon>
        <taxon>Bacillati</taxon>
        <taxon>Bacillota</taxon>
        <taxon>Bacilli</taxon>
        <taxon>Lactobacillales</taxon>
        <taxon>Lactobacillaceae</taxon>
        <taxon>Dellaglioa</taxon>
    </lineage>
</organism>
<dbReference type="RefSeq" id="WP_146303366.1">
    <property type="nucleotide sequence ID" value="NZ_JANXKZ010000002.1"/>
</dbReference>
<comment type="caution">
    <text evidence="1">The sequence shown here is derived from an EMBL/GenBank/DDBJ whole genome shotgun (WGS) entry which is preliminary data.</text>
</comment>
<proteinExistence type="predicted"/>
<accession>A0A5C6M7S8</accession>
<evidence type="ECO:0000313" key="1">
    <source>
        <dbReference type="EMBL" id="TWW10223.1"/>
    </source>
</evidence>
<dbReference type="InterPro" id="IPR006944">
    <property type="entry name" value="Phage/GTA_portal"/>
</dbReference>
<protein>
    <submittedName>
        <fullName evidence="1">Portal protein</fullName>
    </submittedName>
</protein>
<gene>
    <name evidence="1" type="ORF">LABALGLTS371_15590</name>
</gene>
<sequence>MFFGTRGDGNASTIEQIHGLLNDGGNYSSVSNLKNSDVFTAVKVLSQDIADNPIVQYNDGVDEISKELNYLLNVKPNDFMSARALKFALSANLLLTGNAYARIERVKGEIYAIYLARPSWTTIEQDPNSGRLTYDINDDDGHHFKLDQDDVLHFKDFSTNGIFGKSPLYSLKREIEVQQSGLNMLTSFFKSGVNGSGILKVNKSDLDTNAKQIIRKEFVKANIDNNSSRVVVMDNTMEYENIEVDTSILKLVNTNNFSTQQIAKAFGLPAYKLGLEGVHTSVSQSDMDYIKNTLDHYFNVFNSELDVKLESYPTNLTKKFNFNIDRLLRLDPETKIKLAIQKRNAGGITKNEYRRELNYQPVDDETGDEFVVMSNFIPDDDLKGGENSGK</sequence>
<evidence type="ECO:0000313" key="2">
    <source>
        <dbReference type="Proteomes" id="UP000321659"/>
    </source>
</evidence>
<dbReference type="InterPro" id="IPR006427">
    <property type="entry name" value="Portal_HK97"/>
</dbReference>
<reference evidence="1 2" key="1">
    <citation type="submission" date="2019-04" db="EMBL/GenBank/DDBJ databases">
        <title>In vitro growth and metabolic characteristics of meat-borne Lactobacillus algidus strains.</title>
        <authorList>
            <person name="Sade E."/>
            <person name="Per J."/>
            <person name="Tytti H."/>
            <person name="Johanna B.K."/>
        </authorList>
    </citation>
    <scope>NUCLEOTIDE SEQUENCE [LARGE SCALE GENOMIC DNA]</scope>
    <source>
        <strain evidence="1 2">LTS37-1</strain>
    </source>
</reference>
<dbReference type="EMBL" id="SRRQ01000019">
    <property type="protein sequence ID" value="TWW10223.1"/>
    <property type="molecule type" value="Genomic_DNA"/>
</dbReference>
<dbReference type="Proteomes" id="UP000321659">
    <property type="component" value="Unassembled WGS sequence"/>
</dbReference>
<dbReference type="NCBIfam" id="TIGR01537">
    <property type="entry name" value="portal_HK97"/>
    <property type="match status" value="1"/>
</dbReference>
<dbReference type="Pfam" id="PF04860">
    <property type="entry name" value="Phage_portal"/>
    <property type="match status" value="1"/>
</dbReference>
<dbReference type="AlphaFoldDB" id="A0A5C6M7S8"/>
<name>A0A5C6M7S8_9LACO</name>